<dbReference type="PANTHER" id="PTHR42951:SF17">
    <property type="entry name" value="METALLO-BETA-LACTAMASE DOMAIN-CONTAINING PROTEIN"/>
    <property type="match status" value="1"/>
</dbReference>
<name>A0A9D2S4W6_9FIRM</name>
<gene>
    <name evidence="2" type="ORF">H9714_05940</name>
</gene>
<reference evidence="2" key="1">
    <citation type="journal article" date="2021" name="PeerJ">
        <title>Extensive microbial diversity within the chicken gut microbiome revealed by metagenomics and culture.</title>
        <authorList>
            <person name="Gilroy R."/>
            <person name="Ravi A."/>
            <person name="Getino M."/>
            <person name="Pursley I."/>
            <person name="Horton D.L."/>
            <person name="Alikhan N.F."/>
            <person name="Baker D."/>
            <person name="Gharbi K."/>
            <person name="Hall N."/>
            <person name="Watson M."/>
            <person name="Adriaenssens E.M."/>
            <person name="Foster-Nyarko E."/>
            <person name="Jarju S."/>
            <person name="Secka A."/>
            <person name="Antonio M."/>
            <person name="Oren A."/>
            <person name="Chaudhuri R.R."/>
            <person name="La Ragione R."/>
            <person name="Hildebrand F."/>
            <person name="Pallen M.J."/>
        </authorList>
    </citation>
    <scope>NUCLEOTIDE SEQUENCE</scope>
    <source>
        <strain evidence="2">CHK189-11263</strain>
    </source>
</reference>
<sequence>MRPVNLGTLAVNAYLFPTLAGYLLVDTGYPGGGEAFFRRLSRKKIDRNELQWIFLTHAHDDHAGFLNDVLRGTRARVLLHPLAVERLRGGHNPPQGGPPNGRAALACRALRLAGKGGHTFPPLPRELENRLIPLEGQRRRELESNLGVRFLDTPGHTADSMSLLTEDGVCFCGDAAMSGPLARRHVTIWMEDPAAYRASWQTLLAAAPRMLYPGHGGPISPAALQKDLTRLRLEGAR</sequence>
<dbReference type="AlphaFoldDB" id="A0A9D2S4W6"/>
<dbReference type="Pfam" id="PF00753">
    <property type="entry name" value="Lactamase_B"/>
    <property type="match status" value="1"/>
</dbReference>
<organism evidence="2 3">
    <name type="scientific">Candidatus Flavonifractor intestinipullorum</name>
    <dbReference type="NCBI Taxonomy" id="2838587"/>
    <lineage>
        <taxon>Bacteria</taxon>
        <taxon>Bacillati</taxon>
        <taxon>Bacillota</taxon>
        <taxon>Clostridia</taxon>
        <taxon>Eubacteriales</taxon>
        <taxon>Oscillospiraceae</taxon>
        <taxon>Flavonifractor</taxon>
    </lineage>
</organism>
<dbReference type="PANTHER" id="PTHR42951">
    <property type="entry name" value="METALLO-BETA-LACTAMASE DOMAIN-CONTAINING"/>
    <property type="match status" value="1"/>
</dbReference>
<dbReference type="InterPro" id="IPR050855">
    <property type="entry name" value="NDM-1-like"/>
</dbReference>
<protein>
    <submittedName>
        <fullName evidence="2">MBL fold metallo-hydrolase</fullName>
    </submittedName>
</protein>
<dbReference type="InterPro" id="IPR036866">
    <property type="entry name" value="RibonucZ/Hydroxyglut_hydro"/>
</dbReference>
<dbReference type="EMBL" id="DWYC01000053">
    <property type="protein sequence ID" value="HJB57073.1"/>
    <property type="molecule type" value="Genomic_DNA"/>
</dbReference>
<evidence type="ECO:0000313" key="3">
    <source>
        <dbReference type="Proteomes" id="UP000824208"/>
    </source>
</evidence>
<proteinExistence type="predicted"/>
<evidence type="ECO:0000259" key="1">
    <source>
        <dbReference type="SMART" id="SM00849"/>
    </source>
</evidence>
<evidence type="ECO:0000313" key="2">
    <source>
        <dbReference type="EMBL" id="HJB57073.1"/>
    </source>
</evidence>
<dbReference type="InterPro" id="IPR001279">
    <property type="entry name" value="Metallo-B-lactamas"/>
</dbReference>
<dbReference type="SMART" id="SM00849">
    <property type="entry name" value="Lactamase_B"/>
    <property type="match status" value="1"/>
</dbReference>
<accession>A0A9D2S4W6</accession>
<comment type="caution">
    <text evidence="2">The sequence shown here is derived from an EMBL/GenBank/DDBJ whole genome shotgun (WGS) entry which is preliminary data.</text>
</comment>
<reference evidence="2" key="2">
    <citation type="submission" date="2021-04" db="EMBL/GenBank/DDBJ databases">
        <authorList>
            <person name="Gilroy R."/>
        </authorList>
    </citation>
    <scope>NUCLEOTIDE SEQUENCE</scope>
    <source>
        <strain evidence="2">CHK189-11263</strain>
    </source>
</reference>
<feature type="domain" description="Metallo-beta-lactamase" evidence="1">
    <location>
        <begin position="10"/>
        <end position="215"/>
    </location>
</feature>
<dbReference type="SUPFAM" id="SSF56281">
    <property type="entry name" value="Metallo-hydrolase/oxidoreductase"/>
    <property type="match status" value="1"/>
</dbReference>
<dbReference type="Proteomes" id="UP000824208">
    <property type="component" value="Unassembled WGS sequence"/>
</dbReference>
<dbReference type="Gene3D" id="3.60.15.10">
    <property type="entry name" value="Ribonuclease Z/Hydroxyacylglutathione hydrolase-like"/>
    <property type="match status" value="1"/>
</dbReference>